<name>A0A6N7IX75_9FIRM</name>
<dbReference type="InterPro" id="IPR010230">
    <property type="entry name" value="FeS-cluster_ATPase_SufC"/>
</dbReference>
<dbReference type="EMBL" id="VOGC01000002">
    <property type="protein sequence ID" value="MQN00881.1"/>
    <property type="molecule type" value="Genomic_DNA"/>
</dbReference>
<dbReference type="Proteomes" id="UP000460257">
    <property type="component" value="Unassembled WGS sequence"/>
</dbReference>
<dbReference type="CDD" id="cd03217">
    <property type="entry name" value="ABC_FeS_Assembly"/>
    <property type="match status" value="1"/>
</dbReference>
<dbReference type="PROSITE" id="PS00211">
    <property type="entry name" value="ABC_TRANSPORTER_1"/>
    <property type="match status" value="1"/>
</dbReference>
<sequence>MSDILQVKDLKVKLAEEDTEILHGINLNVGAGEVHVLMGPNGAGKSTLGSSLMGDPRYKVTDGQVIFDGQDITHESTDKIARAGIFMSFQNPIEVPGITVANFIRTAIENKTGEHLKAWDFMKDLKKTMKVLDMDPSYAERDLNVGFSGGEKKKAEILQLLMLKPKLAILDETDSGLDVDAVRTVSAGIEEYKKTVGGALLIITHATRILESLKVDRTHILADGRIIAEGDASMVDDINENGFEKYLKEGADK</sequence>
<dbReference type="Pfam" id="PF00005">
    <property type="entry name" value="ABC_tran"/>
    <property type="match status" value="1"/>
</dbReference>
<keyword evidence="3" id="KW-0067">ATP-binding</keyword>
<dbReference type="Gene3D" id="3.40.50.300">
    <property type="entry name" value="P-loop containing nucleotide triphosphate hydrolases"/>
    <property type="match status" value="1"/>
</dbReference>
<keyword evidence="6" id="KW-1185">Reference proteome</keyword>
<evidence type="ECO:0000313" key="5">
    <source>
        <dbReference type="EMBL" id="MQN00881.1"/>
    </source>
</evidence>
<reference evidence="5" key="1">
    <citation type="journal article" date="2020" name="Appl. Environ. Microbiol.">
        <title>Medium-Chain Fatty Acid Synthesis by 'Candidatus Weimeria bifida' gen. nov., sp. nov., and 'Candidatus Pseudoramibacter fermentans' sp. nov.</title>
        <authorList>
            <person name="Scarborough M.J."/>
            <person name="Myers K.S."/>
            <person name="Donohue T.J."/>
            <person name="Noguera D.R."/>
        </authorList>
    </citation>
    <scope>NUCLEOTIDE SEQUENCE</scope>
    <source>
        <strain evidence="5">LCO1.1</strain>
    </source>
</reference>
<dbReference type="AlphaFoldDB" id="A0A6N7IX75"/>
<evidence type="ECO:0000259" key="4">
    <source>
        <dbReference type="PROSITE" id="PS50893"/>
    </source>
</evidence>
<dbReference type="GO" id="GO:0005524">
    <property type="term" value="F:ATP binding"/>
    <property type="evidence" value="ECO:0007669"/>
    <property type="project" value="UniProtKB-KW"/>
</dbReference>
<accession>A0A6N7IX75</accession>
<dbReference type="InterPro" id="IPR027417">
    <property type="entry name" value="P-loop_NTPase"/>
</dbReference>
<evidence type="ECO:0000313" key="6">
    <source>
        <dbReference type="Proteomes" id="UP000460257"/>
    </source>
</evidence>
<dbReference type="SMART" id="SM00382">
    <property type="entry name" value="AAA"/>
    <property type="match status" value="1"/>
</dbReference>
<proteinExistence type="inferred from homology"/>
<evidence type="ECO:0000256" key="3">
    <source>
        <dbReference type="ARBA" id="ARBA00022840"/>
    </source>
</evidence>
<dbReference type="SUPFAM" id="SSF52540">
    <property type="entry name" value="P-loop containing nucleoside triphosphate hydrolases"/>
    <property type="match status" value="1"/>
</dbReference>
<comment type="similarity">
    <text evidence="1">Belongs to the ABC transporter superfamily. Ycf16 family.</text>
</comment>
<dbReference type="PANTHER" id="PTHR43204:SF1">
    <property type="entry name" value="ABC TRANSPORTER I FAMILY MEMBER 6, CHLOROPLASTIC"/>
    <property type="match status" value="1"/>
</dbReference>
<dbReference type="GO" id="GO:0016887">
    <property type="term" value="F:ATP hydrolysis activity"/>
    <property type="evidence" value="ECO:0007669"/>
    <property type="project" value="InterPro"/>
</dbReference>
<dbReference type="NCBIfam" id="TIGR01978">
    <property type="entry name" value="sufC"/>
    <property type="match status" value="1"/>
</dbReference>
<gene>
    <name evidence="5" type="primary">sufC</name>
    <name evidence="5" type="ORF">FRC54_02665</name>
</gene>
<comment type="caution">
    <text evidence="5">The sequence shown here is derived from an EMBL/GenBank/DDBJ whole genome shotgun (WGS) entry which is preliminary data.</text>
</comment>
<evidence type="ECO:0000256" key="2">
    <source>
        <dbReference type="ARBA" id="ARBA00022741"/>
    </source>
</evidence>
<organism evidence="5 6">
    <name type="scientific">Candidatus Weimeria bifida</name>
    <dbReference type="NCBI Taxonomy" id="2599074"/>
    <lineage>
        <taxon>Bacteria</taxon>
        <taxon>Bacillati</taxon>
        <taxon>Bacillota</taxon>
        <taxon>Clostridia</taxon>
        <taxon>Lachnospirales</taxon>
        <taxon>Lachnospiraceae</taxon>
        <taxon>Candidatus Weimeria</taxon>
    </lineage>
</organism>
<keyword evidence="2" id="KW-0547">Nucleotide-binding</keyword>
<feature type="domain" description="ABC transporter" evidence="4">
    <location>
        <begin position="5"/>
        <end position="248"/>
    </location>
</feature>
<dbReference type="InterPro" id="IPR017871">
    <property type="entry name" value="ABC_transporter-like_CS"/>
</dbReference>
<protein>
    <submittedName>
        <fullName evidence="5">Fe-S cluster assembly ATPase SufC</fullName>
    </submittedName>
</protein>
<dbReference type="PROSITE" id="PS50893">
    <property type="entry name" value="ABC_TRANSPORTER_2"/>
    <property type="match status" value="1"/>
</dbReference>
<evidence type="ECO:0000256" key="1">
    <source>
        <dbReference type="ARBA" id="ARBA00006216"/>
    </source>
</evidence>
<dbReference type="PANTHER" id="PTHR43204">
    <property type="entry name" value="ABC TRANSPORTER I FAMILY MEMBER 6, CHLOROPLASTIC"/>
    <property type="match status" value="1"/>
</dbReference>
<dbReference type="InterPro" id="IPR003593">
    <property type="entry name" value="AAA+_ATPase"/>
</dbReference>
<dbReference type="InterPro" id="IPR003439">
    <property type="entry name" value="ABC_transporter-like_ATP-bd"/>
</dbReference>